<dbReference type="EMBL" id="HBUF01043685">
    <property type="protein sequence ID" value="CAG6618753.1"/>
    <property type="molecule type" value="Transcribed_RNA"/>
</dbReference>
<accession>A0A8D8YNF5</accession>
<evidence type="ECO:0000313" key="1">
    <source>
        <dbReference type="EMBL" id="CAG6732107.1"/>
    </source>
</evidence>
<protein>
    <submittedName>
        <fullName evidence="1">Uncharacterized protein</fullName>
    </submittedName>
</protein>
<dbReference type="EMBL" id="HBUF01530375">
    <property type="protein sequence ID" value="CAG6751636.1"/>
    <property type="molecule type" value="Transcribed_RNA"/>
</dbReference>
<proteinExistence type="predicted"/>
<name>A0A8D8YNF5_9HEMI</name>
<reference evidence="1" key="1">
    <citation type="submission" date="2021-05" db="EMBL/GenBank/DDBJ databases">
        <authorList>
            <person name="Alioto T."/>
            <person name="Alioto T."/>
            <person name="Gomez Garrido J."/>
        </authorList>
    </citation>
    <scope>NUCLEOTIDE SEQUENCE</scope>
</reference>
<dbReference type="AlphaFoldDB" id="A0A8D8YNF5"/>
<sequence>MASIPSYSIRTNWRGTIGLNFLGSRTSFLGVPSVVLIVLTTLQFYTVSGWRDTTPNVNTPTPGYRFLWTHRNGDDVFCDMIVHPGVDNRVLYLDDKKFAIQMRLPDKYDHNFEFLKYLSWLLWLTPSEIQVVRGKTKMLKRLQFINPNPRAGIDIDFYRSIFSRIQKEHLDPDRCYQTESNTPHAVFPVSSTKQIYGIMGPTPRPIHYRNPRIALLAGPNYWPELMRVGVQEEWELSKNGTKKTTKVTPPTRFIPYDLKERGFLRESKVKYTLFRESGGY</sequence>
<dbReference type="EMBL" id="HBUF01385765">
    <property type="protein sequence ID" value="CAG6732107.1"/>
    <property type="molecule type" value="Transcribed_RNA"/>
</dbReference>
<organism evidence="1">
    <name type="scientific">Cacopsylla melanoneura</name>
    <dbReference type="NCBI Taxonomy" id="428564"/>
    <lineage>
        <taxon>Eukaryota</taxon>
        <taxon>Metazoa</taxon>
        <taxon>Ecdysozoa</taxon>
        <taxon>Arthropoda</taxon>
        <taxon>Hexapoda</taxon>
        <taxon>Insecta</taxon>
        <taxon>Pterygota</taxon>
        <taxon>Neoptera</taxon>
        <taxon>Paraneoptera</taxon>
        <taxon>Hemiptera</taxon>
        <taxon>Sternorrhyncha</taxon>
        <taxon>Psylloidea</taxon>
        <taxon>Psyllidae</taxon>
        <taxon>Psyllinae</taxon>
        <taxon>Cacopsylla</taxon>
    </lineage>
</organism>